<dbReference type="EMBL" id="JAIWYP010000016">
    <property type="protein sequence ID" value="KAH3694308.1"/>
    <property type="molecule type" value="Genomic_DNA"/>
</dbReference>
<reference evidence="1" key="2">
    <citation type="submission" date="2020-11" db="EMBL/GenBank/DDBJ databases">
        <authorList>
            <person name="McCartney M.A."/>
            <person name="Auch B."/>
            <person name="Kono T."/>
            <person name="Mallez S."/>
            <person name="Becker A."/>
            <person name="Gohl D.M."/>
            <person name="Silverstein K.A.T."/>
            <person name="Koren S."/>
            <person name="Bechman K.B."/>
            <person name="Herman A."/>
            <person name="Abrahante J.E."/>
            <person name="Garbe J."/>
        </authorList>
    </citation>
    <scope>NUCLEOTIDE SEQUENCE</scope>
    <source>
        <strain evidence="1">Duluth1</strain>
        <tissue evidence="1">Whole animal</tissue>
    </source>
</reference>
<evidence type="ECO:0000313" key="1">
    <source>
        <dbReference type="EMBL" id="KAH3694308.1"/>
    </source>
</evidence>
<name>A0A9D3Y5L2_DREPO</name>
<keyword evidence="2" id="KW-1185">Reference proteome</keyword>
<organism evidence="1 2">
    <name type="scientific">Dreissena polymorpha</name>
    <name type="common">Zebra mussel</name>
    <name type="synonym">Mytilus polymorpha</name>
    <dbReference type="NCBI Taxonomy" id="45954"/>
    <lineage>
        <taxon>Eukaryota</taxon>
        <taxon>Metazoa</taxon>
        <taxon>Spiralia</taxon>
        <taxon>Lophotrochozoa</taxon>
        <taxon>Mollusca</taxon>
        <taxon>Bivalvia</taxon>
        <taxon>Autobranchia</taxon>
        <taxon>Heteroconchia</taxon>
        <taxon>Euheterodonta</taxon>
        <taxon>Imparidentia</taxon>
        <taxon>Neoheterodontei</taxon>
        <taxon>Myida</taxon>
        <taxon>Dreissenoidea</taxon>
        <taxon>Dreissenidae</taxon>
        <taxon>Dreissena</taxon>
    </lineage>
</organism>
<protein>
    <submittedName>
        <fullName evidence="1">Uncharacterized protein</fullName>
    </submittedName>
</protein>
<sequence>MARAVRTSVATARMVTPAVSWMAPVQQGRAVRLDGLACSASKTSLDNHLRRLVA</sequence>
<evidence type="ECO:0000313" key="2">
    <source>
        <dbReference type="Proteomes" id="UP000828390"/>
    </source>
</evidence>
<reference evidence="1" key="1">
    <citation type="journal article" date="2019" name="bioRxiv">
        <title>The Genome of the Zebra Mussel, Dreissena polymorpha: A Resource for Invasive Species Research.</title>
        <authorList>
            <person name="McCartney M.A."/>
            <person name="Auch B."/>
            <person name="Kono T."/>
            <person name="Mallez S."/>
            <person name="Zhang Y."/>
            <person name="Obille A."/>
            <person name="Becker A."/>
            <person name="Abrahante J.E."/>
            <person name="Garbe J."/>
            <person name="Badalamenti J.P."/>
            <person name="Herman A."/>
            <person name="Mangelson H."/>
            <person name="Liachko I."/>
            <person name="Sullivan S."/>
            <person name="Sone E.D."/>
            <person name="Koren S."/>
            <person name="Silverstein K.A.T."/>
            <person name="Beckman K.B."/>
            <person name="Gohl D.M."/>
        </authorList>
    </citation>
    <scope>NUCLEOTIDE SEQUENCE</scope>
    <source>
        <strain evidence="1">Duluth1</strain>
        <tissue evidence="1">Whole animal</tissue>
    </source>
</reference>
<proteinExistence type="predicted"/>
<comment type="caution">
    <text evidence="1">The sequence shown here is derived from an EMBL/GenBank/DDBJ whole genome shotgun (WGS) entry which is preliminary data.</text>
</comment>
<dbReference type="Proteomes" id="UP000828390">
    <property type="component" value="Unassembled WGS sequence"/>
</dbReference>
<accession>A0A9D3Y5L2</accession>
<dbReference type="AlphaFoldDB" id="A0A9D3Y5L2"/>
<gene>
    <name evidence="1" type="ORF">DPMN_081748</name>
</gene>